<dbReference type="GO" id="GO:0005743">
    <property type="term" value="C:mitochondrial inner membrane"/>
    <property type="evidence" value="ECO:0007669"/>
    <property type="project" value="UniProtKB-SubCell"/>
</dbReference>
<dbReference type="KEGG" id="cten:18247281"/>
<keyword evidence="7 10" id="KW-0472">Membrane</keyword>
<dbReference type="Pfam" id="PF07960">
    <property type="entry name" value="CBP4"/>
    <property type="match status" value="1"/>
</dbReference>
<gene>
    <name evidence="11" type="ORF">CANTEDRAFT_114138</name>
</gene>
<keyword evidence="6 10" id="KW-0496">Mitochondrion</keyword>
<evidence type="ECO:0000256" key="7">
    <source>
        <dbReference type="ARBA" id="ARBA00023136"/>
    </source>
</evidence>
<dbReference type="Proteomes" id="UP000000707">
    <property type="component" value="Unassembled WGS sequence"/>
</dbReference>
<protein>
    <recommendedName>
        <fullName evidence="10">Cytochrome b mRNA-processing protein 4</fullName>
    </recommendedName>
</protein>
<dbReference type="InterPro" id="IPR012420">
    <property type="entry name" value="Cbp4"/>
</dbReference>
<dbReference type="GeneID" id="18247281"/>
<dbReference type="PANTHER" id="PTHR28202:SF1">
    <property type="entry name" value="ASSEMBLY FACTOR CBP4"/>
    <property type="match status" value="1"/>
</dbReference>
<evidence type="ECO:0000256" key="8">
    <source>
        <dbReference type="ARBA" id="ARBA00023186"/>
    </source>
</evidence>
<evidence type="ECO:0000256" key="5">
    <source>
        <dbReference type="ARBA" id="ARBA00022989"/>
    </source>
</evidence>
<comment type="function">
    <text evidence="9 10">Essential for the assembly of ubiquinol-cytochrome c reductase. It has a direct effect on the correct occurrence of the Rieske protein, core 4, core 5 and apocytochrome b.</text>
</comment>
<evidence type="ECO:0000256" key="1">
    <source>
        <dbReference type="ARBA" id="ARBA00004434"/>
    </source>
</evidence>
<dbReference type="eggNOG" id="ENOG502S2G8">
    <property type="taxonomic scope" value="Eukaryota"/>
</dbReference>
<dbReference type="AlphaFoldDB" id="G3B381"/>
<keyword evidence="4 10" id="KW-0999">Mitochondrion inner membrane</keyword>
<dbReference type="PANTHER" id="PTHR28202">
    <property type="entry name" value="ASSEMBLY FACTOR CBP4"/>
    <property type="match status" value="1"/>
</dbReference>
<keyword evidence="5 10" id="KW-1133">Transmembrane helix</keyword>
<dbReference type="STRING" id="590646.G3B381"/>
<comment type="subcellular location">
    <subcellularLocation>
        <location evidence="1 10">Mitochondrion inner membrane</location>
        <topology evidence="1 10">Single-pass membrane protein</topology>
    </subcellularLocation>
</comment>
<dbReference type="OrthoDB" id="10261046at2759"/>
<name>G3B381_CANTC</name>
<dbReference type="EMBL" id="GL996521">
    <property type="protein sequence ID" value="EGV64103.1"/>
    <property type="molecule type" value="Genomic_DNA"/>
</dbReference>
<evidence type="ECO:0000256" key="4">
    <source>
        <dbReference type="ARBA" id="ARBA00022792"/>
    </source>
</evidence>
<evidence type="ECO:0000256" key="3">
    <source>
        <dbReference type="ARBA" id="ARBA00022692"/>
    </source>
</evidence>
<evidence type="ECO:0000313" key="11">
    <source>
        <dbReference type="EMBL" id="EGV64103.1"/>
    </source>
</evidence>
<keyword evidence="12" id="KW-1185">Reference proteome</keyword>
<proteinExistence type="inferred from homology"/>
<keyword evidence="8 10" id="KW-0143">Chaperone</keyword>
<comment type="similarity">
    <text evidence="2 10">Belongs to the CBP4 family.</text>
</comment>
<evidence type="ECO:0000256" key="6">
    <source>
        <dbReference type="ARBA" id="ARBA00023128"/>
    </source>
</evidence>
<reference evidence="11 12" key="1">
    <citation type="journal article" date="2011" name="Proc. Natl. Acad. Sci. U.S.A.">
        <title>Comparative genomics of xylose-fermenting fungi for enhanced biofuel production.</title>
        <authorList>
            <person name="Wohlbach D.J."/>
            <person name="Kuo A."/>
            <person name="Sato T.K."/>
            <person name="Potts K.M."/>
            <person name="Salamov A.A."/>
            <person name="LaButti K.M."/>
            <person name="Sun H."/>
            <person name="Clum A."/>
            <person name="Pangilinan J.L."/>
            <person name="Lindquist E.A."/>
            <person name="Lucas S."/>
            <person name="Lapidus A."/>
            <person name="Jin M."/>
            <person name="Gunawan C."/>
            <person name="Balan V."/>
            <person name="Dale B.E."/>
            <person name="Jeffries T.W."/>
            <person name="Zinkel R."/>
            <person name="Barry K.W."/>
            <person name="Grigoriev I.V."/>
            <person name="Gasch A.P."/>
        </authorList>
    </citation>
    <scope>NUCLEOTIDE SEQUENCE [LARGE SCALE GENOMIC DNA]</scope>
    <source>
        <strain evidence="12">ATCC 10573 / BCRC 21748 / CBS 615 / JCM 9827 / NBRC 10315 / NRRL Y-1498 / VKM Y-70</strain>
    </source>
</reference>
<dbReference type="HOGENOM" id="CLU_147520_0_0_1"/>
<accession>G3B381</accession>
<evidence type="ECO:0000256" key="2">
    <source>
        <dbReference type="ARBA" id="ARBA00006780"/>
    </source>
</evidence>
<sequence>MDVNPPRWKKVLRAGIYGNAVILLGVVLFKYTTPTEEQLISRFSPEIRADYEKNRSFRQQEQQELMKIVRETSQSSDPVWKTGKIKSPFEKDTRGLDPKLVDVKVFEKQEALAYQREQIDKSTEELAETEKLLAKKRWWRW</sequence>
<evidence type="ECO:0000313" key="12">
    <source>
        <dbReference type="Proteomes" id="UP000000707"/>
    </source>
</evidence>
<feature type="transmembrane region" description="Helical" evidence="10">
    <location>
        <begin position="12"/>
        <end position="31"/>
    </location>
</feature>
<evidence type="ECO:0000256" key="10">
    <source>
        <dbReference type="RuleBase" id="RU368005"/>
    </source>
</evidence>
<dbReference type="GO" id="GO:0034551">
    <property type="term" value="P:mitochondrial respiratory chain complex III assembly"/>
    <property type="evidence" value="ECO:0007669"/>
    <property type="project" value="TreeGrafter"/>
</dbReference>
<keyword evidence="3 10" id="KW-0812">Transmembrane</keyword>
<organism evidence="12">
    <name type="scientific">Candida tenuis (strain ATCC 10573 / BCRC 21748 / CBS 615 / JCM 9827 / NBRC 10315 / NRRL Y-1498 / VKM Y-70)</name>
    <name type="common">Yeast</name>
    <name type="synonym">Yamadazyma tenuis</name>
    <dbReference type="NCBI Taxonomy" id="590646"/>
    <lineage>
        <taxon>Eukaryota</taxon>
        <taxon>Fungi</taxon>
        <taxon>Dikarya</taxon>
        <taxon>Ascomycota</taxon>
        <taxon>Saccharomycotina</taxon>
        <taxon>Pichiomycetes</taxon>
        <taxon>Debaryomycetaceae</taxon>
        <taxon>Yamadazyma</taxon>
    </lineage>
</organism>
<evidence type="ECO:0000256" key="9">
    <source>
        <dbReference type="ARBA" id="ARBA00025413"/>
    </source>
</evidence>